<protein>
    <submittedName>
        <fullName evidence="1">Uncharacterized protein</fullName>
    </submittedName>
</protein>
<organism evidence="1 2">
    <name type="scientific">Phtheirospermum japonicum</name>
    <dbReference type="NCBI Taxonomy" id="374723"/>
    <lineage>
        <taxon>Eukaryota</taxon>
        <taxon>Viridiplantae</taxon>
        <taxon>Streptophyta</taxon>
        <taxon>Embryophyta</taxon>
        <taxon>Tracheophyta</taxon>
        <taxon>Spermatophyta</taxon>
        <taxon>Magnoliopsida</taxon>
        <taxon>eudicotyledons</taxon>
        <taxon>Gunneridae</taxon>
        <taxon>Pentapetalae</taxon>
        <taxon>asterids</taxon>
        <taxon>lamiids</taxon>
        <taxon>Lamiales</taxon>
        <taxon>Orobanchaceae</taxon>
        <taxon>Orobanchaceae incertae sedis</taxon>
        <taxon>Phtheirospermum</taxon>
    </lineage>
</organism>
<dbReference type="EMBL" id="BMAC01000504">
    <property type="protein sequence ID" value="GFP97861.1"/>
    <property type="molecule type" value="Genomic_DNA"/>
</dbReference>
<comment type="caution">
    <text evidence="1">The sequence shown here is derived from an EMBL/GenBank/DDBJ whole genome shotgun (WGS) entry which is preliminary data.</text>
</comment>
<gene>
    <name evidence="1" type="ORF">PHJA_001930200</name>
</gene>
<accession>A0A830CU57</accession>
<evidence type="ECO:0000313" key="1">
    <source>
        <dbReference type="EMBL" id="GFP97861.1"/>
    </source>
</evidence>
<reference evidence="1" key="1">
    <citation type="submission" date="2020-07" db="EMBL/GenBank/DDBJ databases">
        <title>Ethylene signaling mediates host invasion by parasitic plants.</title>
        <authorList>
            <person name="Yoshida S."/>
        </authorList>
    </citation>
    <scope>NUCLEOTIDE SEQUENCE</scope>
    <source>
        <strain evidence="1">Okayama</strain>
    </source>
</reference>
<proteinExistence type="predicted"/>
<name>A0A830CU57_9LAMI</name>
<sequence length="93" mass="10516">MIFVFGPVSFNPFGNSDLSVYDNNQAKPKQFLEHEYENGSGVQPRGIGVVCGLEKCLLCYSWLKEHHDNESPLPRLKAKDMARMLGFGDVRIK</sequence>
<evidence type="ECO:0000313" key="2">
    <source>
        <dbReference type="Proteomes" id="UP000653305"/>
    </source>
</evidence>
<keyword evidence="2" id="KW-1185">Reference proteome</keyword>
<dbReference type="Proteomes" id="UP000653305">
    <property type="component" value="Unassembled WGS sequence"/>
</dbReference>
<dbReference type="AlphaFoldDB" id="A0A830CU57"/>